<evidence type="ECO:0000256" key="1">
    <source>
        <dbReference type="ARBA" id="ARBA00004370"/>
    </source>
</evidence>
<evidence type="ECO:0000256" key="7">
    <source>
        <dbReference type="SAM" id="MobiDB-lite"/>
    </source>
</evidence>
<protein>
    <recommendedName>
        <fullName evidence="9">Amino acid transporter transmembrane domain-containing protein</fullName>
    </recommendedName>
</protein>
<comment type="subcellular location">
    <subcellularLocation>
        <location evidence="1">Membrane</location>
    </subcellularLocation>
</comment>
<feature type="domain" description="Amino acid transporter transmembrane" evidence="9">
    <location>
        <begin position="58"/>
        <end position="107"/>
    </location>
</feature>
<sequence>MTIEDVTPIPKRSSSSSDDVTAQLFPKSHGDVVTYDEFNGASFSGAVFNLATTIIDLRFSKIKKIRSYGGLMGNSFGRRGKILLQVSVLVNNIGVLIVYMIIISSSL</sequence>
<reference evidence="10 11" key="1">
    <citation type="journal article" date="2013" name="Front. Plant Sci.">
        <title>The Reference Genome of the Halophytic Plant Eutrema salsugineum.</title>
        <authorList>
            <person name="Yang R."/>
            <person name="Jarvis D.E."/>
            <person name="Chen H."/>
            <person name="Beilstein M.A."/>
            <person name="Grimwood J."/>
            <person name="Jenkins J."/>
            <person name="Shu S."/>
            <person name="Prochnik S."/>
            <person name="Xin M."/>
            <person name="Ma C."/>
            <person name="Schmutz J."/>
            <person name="Wing R.A."/>
            <person name="Mitchell-Olds T."/>
            <person name="Schumaker K.S."/>
            <person name="Wang X."/>
        </authorList>
    </citation>
    <scope>NUCLEOTIDE SEQUENCE [LARGE SCALE GENOMIC DNA]</scope>
</reference>
<evidence type="ECO:0000256" key="4">
    <source>
        <dbReference type="ARBA" id="ARBA00022970"/>
    </source>
</evidence>
<accession>V4KAK0</accession>
<evidence type="ECO:0000256" key="6">
    <source>
        <dbReference type="ARBA" id="ARBA00023136"/>
    </source>
</evidence>
<name>V4KAK0_EUTSA</name>
<evidence type="ECO:0000256" key="8">
    <source>
        <dbReference type="SAM" id="Phobius"/>
    </source>
</evidence>
<dbReference type="GO" id="GO:0006865">
    <property type="term" value="P:amino acid transport"/>
    <property type="evidence" value="ECO:0007669"/>
    <property type="project" value="UniProtKB-KW"/>
</dbReference>
<dbReference type="Proteomes" id="UP000030689">
    <property type="component" value="Unassembled WGS sequence"/>
</dbReference>
<dbReference type="eggNOG" id="KOG1305">
    <property type="taxonomic scope" value="Eukaryota"/>
</dbReference>
<evidence type="ECO:0000256" key="2">
    <source>
        <dbReference type="ARBA" id="ARBA00022448"/>
    </source>
</evidence>
<evidence type="ECO:0000259" key="9">
    <source>
        <dbReference type="Pfam" id="PF01490"/>
    </source>
</evidence>
<evidence type="ECO:0000256" key="3">
    <source>
        <dbReference type="ARBA" id="ARBA00022692"/>
    </source>
</evidence>
<dbReference type="Pfam" id="PF01490">
    <property type="entry name" value="Aa_trans"/>
    <property type="match status" value="1"/>
</dbReference>
<dbReference type="GO" id="GO:0016020">
    <property type="term" value="C:membrane"/>
    <property type="evidence" value="ECO:0007669"/>
    <property type="project" value="UniProtKB-SubCell"/>
</dbReference>
<keyword evidence="11" id="KW-1185">Reference proteome</keyword>
<proteinExistence type="predicted"/>
<feature type="transmembrane region" description="Helical" evidence="8">
    <location>
        <begin position="82"/>
        <end position="102"/>
    </location>
</feature>
<keyword evidence="6 8" id="KW-0472">Membrane</keyword>
<dbReference type="InterPro" id="IPR013057">
    <property type="entry name" value="AA_transpt_TM"/>
</dbReference>
<keyword evidence="5 8" id="KW-1133">Transmembrane helix</keyword>
<dbReference type="AlphaFoldDB" id="V4KAK0"/>
<dbReference type="EMBL" id="KI517953">
    <property type="protein sequence ID" value="ESQ28089.1"/>
    <property type="molecule type" value="Genomic_DNA"/>
</dbReference>
<evidence type="ECO:0000313" key="10">
    <source>
        <dbReference type="EMBL" id="ESQ28089.1"/>
    </source>
</evidence>
<dbReference type="Gramene" id="ESQ28089">
    <property type="protein sequence ID" value="ESQ28089"/>
    <property type="gene ID" value="EUTSA_v10019785mg"/>
</dbReference>
<evidence type="ECO:0000313" key="11">
    <source>
        <dbReference type="Proteomes" id="UP000030689"/>
    </source>
</evidence>
<keyword evidence="4" id="KW-0029">Amino-acid transport</keyword>
<dbReference type="STRING" id="72664.V4KAK0"/>
<evidence type="ECO:0000256" key="5">
    <source>
        <dbReference type="ARBA" id="ARBA00022989"/>
    </source>
</evidence>
<organism evidence="10 11">
    <name type="scientific">Eutrema salsugineum</name>
    <name type="common">Saltwater cress</name>
    <name type="synonym">Sisymbrium salsugineum</name>
    <dbReference type="NCBI Taxonomy" id="72664"/>
    <lineage>
        <taxon>Eukaryota</taxon>
        <taxon>Viridiplantae</taxon>
        <taxon>Streptophyta</taxon>
        <taxon>Embryophyta</taxon>
        <taxon>Tracheophyta</taxon>
        <taxon>Spermatophyta</taxon>
        <taxon>Magnoliopsida</taxon>
        <taxon>eudicotyledons</taxon>
        <taxon>Gunneridae</taxon>
        <taxon>Pentapetalae</taxon>
        <taxon>rosids</taxon>
        <taxon>malvids</taxon>
        <taxon>Brassicales</taxon>
        <taxon>Brassicaceae</taxon>
        <taxon>Eutremeae</taxon>
        <taxon>Eutrema</taxon>
    </lineage>
</organism>
<gene>
    <name evidence="10" type="ORF">EUTSA_v10019785mg</name>
</gene>
<keyword evidence="2" id="KW-0813">Transport</keyword>
<keyword evidence="3 8" id="KW-0812">Transmembrane</keyword>
<dbReference type="KEGG" id="eus:EUTSA_v10019785mg"/>
<feature type="region of interest" description="Disordered" evidence="7">
    <location>
        <begin position="1"/>
        <end position="20"/>
    </location>
</feature>